<reference evidence="7" key="1">
    <citation type="submission" date="2016-10" db="EMBL/GenBank/DDBJ databases">
        <authorList>
            <person name="Varghese N."/>
            <person name="Submissions S."/>
        </authorList>
    </citation>
    <scope>NUCLEOTIDE SEQUENCE [LARGE SCALE GENOMIC DNA]</scope>
    <source>
        <strain evidence="7">CBMB127</strain>
    </source>
</reference>
<dbReference type="Proteomes" id="UP000198629">
    <property type="component" value="Unassembled WGS sequence"/>
</dbReference>
<evidence type="ECO:0000256" key="1">
    <source>
        <dbReference type="ARBA" id="ARBA00022475"/>
    </source>
</evidence>
<feature type="transmembrane region" description="Helical" evidence="5">
    <location>
        <begin position="46"/>
        <end position="69"/>
    </location>
</feature>
<dbReference type="STRING" id="492660.SAMN05192566_1822"/>
<feature type="transmembrane region" description="Helical" evidence="5">
    <location>
        <begin position="12"/>
        <end position="34"/>
    </location>
</feature>
<dbReference type="RefSeq" id="WP_091471810.1">
    <property type="nucleotide sequence ID" value="NZ_FNFX01000003.1"/>
</dbReference>
<evidence type="ECO:0000256" key="2">
    <source>
        <dbReference type="ARBA" id="ARBA00022692"/>
    </source>
</evidence>
<dbReference type="InterPro" id="IPR012451">
    <property type="entry name" value="DUF1656"/>
</dbReference>
<dbReference type="AlphaFoldDB" id="A0A1G9D738"/>
<gene>
    <name evidence="6" type="ORF">SAMN05192566_1822</name>
</gene>
<name>A0A1G9D738_9PROT</name>
<evidence type="ECO:0000256" key="4">
    <source>
        <dbReference type="ARBA" id="ARBA00023136"/>
    </source>
</evidence>
<protein>
    <recommendedName>
        <fullName evidence="8">DUF1656 domain-containing protein</fullName>
    </recommendedName>
</protein>
<keyword evidence="4 5" id="KW-0472">Membrane</keyword>
<keyword evidence="3 5" id="KW-1133">Transmembrane helix</keyword>
<organism evidence="6 7">
    <name type="scientific">Methylophilus rhizosphaerae</name>
    <dbReference type="NCBI Taxonomy" id="492660"/>
    <lineage>
        <taxon>Bacteria</taxon>
        <taxon>Pseudomonadati</taxon>
        <taxon>Pseudomonadota</taxon>
        <taxon>Betaproteobacteria</taxon>
        <taxon>Nitrosomonadales</taxon>
        <taxon>Methylophilaceae</taxon>
        <taxon>Methylophilus</taxon>
    </lineage>
</organism>
<dbReference type="OrthoDB" id="6080293at2"/>
<sequence>MPHEWISREVTFLDAHVPTLFLAFLLAAVVIWGVDKWLAAWAVYDLVWYPALFRVALFFCLFSVFGLMVY</sequence>
<evidence type="ECO:0008006" key="8">
    <source>
        <dbReference type="Google" id="ProtNLM"/>
    </source>
</evidence>
<proteinExistence type="predicted"/>
<evidence type="ECO:0000256" key="5">
    <source>
        <dbReference type="SAM" id="Phobius"/>
    </source>
</evidence>
<keyword evidence="1" id="KW-1003">Cell membrane</keyword>
<evidence type="ECO:0000256" key="3">
    <source>
        <dbReference type="ARBA" id="ARBA00022989"/>
    </source>
</evidence>
<evidence type="ECO:0000313" key="6">
    <source>
        <dbReference type="EMBL" id="SDK59746.1"/>
    </source>
</evidence>
<evidence type="ECO:0000313" key="7">
    <source>
        <dbReference type="Proteomes" id="UP000198629"/>
    </source>
</evidence>
<dbReference type="Pfam" id="PF07869">
    <property type="entry name" value="DUF1656"/>
    <property type="match status" value="1"/>
</dbReference>
<keyword evidence="2 5" id="KW-0812">Transmembrane</keyword>
<accession>A0A1G9D738</accession>
<dbReference type="EMBL" id="FNFX01000003">
    <property type="protein sequence ID" value="SDK59746.1"/>
    <property type="molecule type" value="Genomic_DNA"/>
</dbReference>
<keyword evidence="7" id="KW-1185">Reference proteome</keyword>